<protein>
    <submittedName>
        <fullName evidence="3">CCD97 protein</fullName>
    </submittedName>
</protein>
<feature type="region of interest" description="Disordered" evidence="1">
    <location>
        <begin position="1"/>
        <end position="63"/>
    </location>
</feature>
<dbReference type="InterPro" id="IPR040233">
    <property type="entry name" value="CCD97-like_C"/>
</dbReference>
<evidence type="ECO:0000313" key="4">
    <source>
        <dbReference type="Proteomes" id="UP000516988"/>
    </source>
</evidence>
<dbReference type="EMBL" id="VZSC01000864">
    <property type="protein sequence ID" value="NWX39518.1"/>
    <property type="molecule type" value="Genomic_DNA"/>
</dbReference>
<evidence type="ECO:0000259" key="2">
    <source>
        <dbReference type="Pfam" id="PF09747"/>
    </source>
</evidence>
<feature type="domain" description="CCD97-like C-terminal" evidence="2">
    <location>
        <begin position="64"/>
        <end position="142"/>
    </location>
</feature>
<dbReference type="Proteomes" id="UP000516988">
    <property type="component" value="Unassembled WGS sequence"/>
</dbReference>
<feature type="non-terminal residue" evidence="3">
    <location>
        <position position="1"/>
    </location>
</feature>
<gene>
    <name evidence="3" type="primary">Ccdc97_1</name>
    <name evidence="3" type="ORF">STECAR_R16240</name>
</gene>
<evidence type="ECO:0000313" key="3">
    <source>
        <dbReference type="EMBL" id="NWX39518.1"/>
    </source>
</evidence>
<dbReference type="Pfam" id="PF09747">
    <property type="entry name" value="CCD97-like_C"/>
    <property type="match status" value="1"/>
</dbReference>
<feature type="compositionally biased region" description="Basic residues" evidence="1">
    <location>
        <begin position="51"/>
        <end position="63"/>
    </location>
</feature>
<feature type="non-terminal residue" evidence="3">
    <location>
        <position position="142"/>
    </location>
</feature>
<evidence type="ECO:0000256" key="1">
    <source>
        <dbReference type="SAM" id="MobiDB-lite"/>
    </source>
</evidence>
<proteinExistence type="predicted"/>
<keyword evidence="4" id="KW-1185">Reference proteome</keyword>
<dbReference type="AlphaFoldDB" id="A0A7K6VY72"/>
<feature type="region of interest" description="Disordered" evidence="1">
    <location>
        <begin position="97"/>
        <end position="126"/>
    </location>
</feature>
<feature type="compositionally biased region" description="Basic and acidic residues" evidence="1">
    <location>
        <begin position="38"/>
        <end position="48"/>
    </location>
</feature>
<dbReference type="PANTHER" id="PTHR31840:SF1">
    <property type="entry name" value="COILED-COIL DOMAIN-CONTAINING PROTEIN 97"/>
    <property type="match status" value="1"/>
</dbReference>
<dbReference type="PANTHER" id="PTHR31840">
    <property type="entry name" value="COILED-COIL DOMAIN-CONTAINING PROTEIN 97"/>
    <property type="match status" value="1"/>
</dbReference>
<dbReference type="InterPro" id="IPR018613">
    <property type="entry name" value="Ccdc97-like"/>
</dbReference>
<organism evidence="3 4">
    <name type="scientific">Steatornis caripensis</name>
    <name type="common">Oilbird</name>
    <dbReference type="NCBI Taxonomy" id="48435"/>
    <lineage>
        <taxon>Eukaryota</taxon>
        <taxon>Metazoa</taxon>
        <taxon>Chordata</taxon>
        <taxon>Craniata</taxon>
        <taxon>Vertebrata</taxon>
        <taxon>Euteleostomi</taxon>
        <taxon>Archelosauria</taxon>
        <taxon>Archosauria</taxon>
        <taxon>Dinosauria</taxon>
        <taxon>Saurischia</taxon>
        <taxon>Theropoda</taxon>
        <taxon>Coelurosauria</taxon>
        <taxon>Aves</taxon>
        <taxon>Neognathae</taxon>
        <taxon>Neoaves</taxon>
        <taxon>Strisores</taxon>
        <taxon>Caprimulgiformes</taxon>
        <taxon>Steatornithidae</taxon>
        <taxon>Steatornis</taxon>
    </lineage>
</organism>
<reference evidence="3 4" key="1">
    <citation type="submission" date="2019-09" db="EMBL/GenBank/DDBJ databases">
        <title>Bird 10,000 Genomes (B10K) Project - Family phase.</title>
        <authorList>
            <person name="Zhang G."/>
        </authorList>
    </citation>
    <scope>NUCLEOTIDE SEQUENCE [LARGE SCALE GENOMIC DNA]</scope>
    <source>
        <strain evidence="3">OUT-0004</strain>
    </source>
</reference>
<accession>A0A7K6VY72</accession>
<dbReference type="OrthoDB" id="333176at2759"/>
<sequence length="142" mass="15728">TARGGPELPETAPTPPPTANPDVEGAPLFLNAFPDGLAEERWRPENGLRGRPPRRPPARTRLRNRRYAALRQLIQGGEYFSEEEMRAREPLLYQHYIGQYQGGEPLPGDPQSPPNSSGTPPGPQSLTELLLRSVEEAAVQQR</sequence>
<comment type="caution">
    <text evidence="3">The sequence shown here is derived from an EMBL/GenBank/DDBJ whole genome shotgun (WGS) entry which is preliminary data.</text>
</comment>
<feature type="compositionally biased region" description="Low complexity" evidence="1">
    <location>
        <begin position="1"/>
        <end position="11"/>
    </location>
</feature>
<name>A0A7K6VY72_STECA</name>